<dbReference type="Gene3D" id="3.40.190.10">
    <property type="entry name" value="Periplasmic binding protein-like II"/>
    <property type="match status" value="1"/>
</dbReference>
<feature type="transmembrane region" description="Helical" evidence="6">
    <location>
        <begin position="293"/>
        <end position="316"/>
    </location>
</feature>
<name>A0A9Q7E9U1_MYROD</name>
<dbReference type="GO" id="GO:0005886">
    <property type="term" value="C:plasma membrane"/>
    <property type="evidence" value="ECO:0007669"/>
    <property type="project" value="UniProtKB-SubCell"/>
</dbReference>
<dbReference type="GeneID" id="93528563"/>
<keyword evidence="2" id="KW-1003">Cell membrane</keyword>
<accession>A0A9Q7E9U1</accession>
<dbReference type="GO" id="GO:0140359">
    <property type="term" value="F:ABC-type transporter activity"/>
    <property type="evidence" value="ECO:0007669"/>
    <property type="project" value="InterPro"/>
</dbReference>
<evidence type="ECO:0000313" key="8">
    <source>
        <dbReference type="EMBL" id="QQT99103.1"/>
    </source>
</evidence>
<dbReference type="PANTHER" id="PTHR30294">
    <property type="entry name" value="MEMBRANE COMPONENT OF ABC TRANSPORTER YHHJ-RELATED"/>
    <property type="match status" value="1"/>
</dbReference>
<proteinExistence type="predicted"/>
<keyword evidence="3 6" id="KW-0812">Transmembrane</keyword>
<dbReference type="Pfam" id="PF12698">
    <property type="entry name" value="ABC2_membrane_3"/>
    <property type="match status" value="1"/>
</dbReference>
<dbReference type="RefSeq" id="WP_002986776.1">
    <property type="nucleotide sequence ID" value="NZ_CP068108.1"/>
</dbReference>
<comment type="subcellular location">
    <subcellularLocation>
        <location evidence="1">Cell membrane</location>
        <topology evidence="1">Multi-pass membrane protein</topology>
    </subcellularLocation>
</comment>
<evidence type="ECO:0000256" key="3">
    <source>
        <dbReference type="ARBA" id="ARBA00022692"/>
    </source>
</evidence>
<feature type="transmembrane region" description="Helical" evidence="6">
    <location>
        <begin position="238"/>
        <end position="261"/>
    </location>
</feature>
<dbReference type="PANTHER" id="PTHR30294:SF29">
    <property type="entry name" value="MULTIDRUG ABC TRANSPORTER PERMEASE YBHS-RELATED"/>
    <property type="match status" value="1"/>
</dbReference>
<feature type="transmembrane region" description="Helical" evidence="6">
    <location>
        <begin position="336"/>
        <end position="356"/>
    </location>
</feature>
<reference evidence="8 9" key="1">
    <citation type="submission" date="2021-01" db="EMBL/GenBank/DDBJ databases">
        <title>FDA dAtabase for Regulatory Grade micrObial Sequences (FDA-ARGOS): Supporting development and validation of Infectious Disease Dx tests.</title>
        <authorList>
            <person name="Sproer C."/>
            <person name="Gronow S."/>
            <person name="Severitt S."/>
            <person name="Schroder I."/>
            <person name="Tallon L."/>
            <person name="Sadzewicz L."/>
            <person name="Zhao X."/>
            <person name="Boylan J."/>
            <person name="Ott S."/>
            <person name="Bowen H."/>
            <person name="Vavikolanu K."/>
            <person name="Mehta A."/>
            <person name="Aluvathingal J."/>
            <person name="Nadendla S."/>
            <person name="Lowell S."/>
            <person name="Myers T."/>
            <person name="Yan Y."/>
            <person name="Sichtig H."/>
        </authorList>
    </citation>
    <scope>NUCLEOTIDE SEQUENCE [LARGE SCALE GENOMIC DNA]</scope>
    <source>
        <strain evidence="8 9">FDAARGOS_1131</strain>
    </source>
</reference>
<dbReference type="InterPro" id="IPR051449">
    <property type="entry name" value="ABC-2_transporter_component"/>
</dbReference>
<dbReference type="AlphaFoldDB" id="A0A9Q7E9U1"/>
<evidence type="ECO:0000256" key="5">
    <source>
        <dbReference type="ARBA" id="ARBA00023136"/>
    </source>
</evidence>
<keyword evidence="4 6" id="KW-1133">Transmembrane helix</keyword>
<feature type="transmembrane region" description="Helical" evidence="6">
    <location>
        <begin position="179"/>
        <end position="200"/>
    </location>
</feature>
<dbReference type="Proteomes" id="UP000596202">
    <property type="component" value="Chromosome"/>
</dbReference>
<gene>
    <name evidence="8" type="ORF">I6I88_12885</name>
</gene>
<feature type="transmembrane region" description="Helical" evidence="6">
    <location>
        <begin position="388"/>
        <end position="410"/>
    </location>
</feature>
<dbReference type="SUPFAM" id="SSF53850">
    <property type="entry name" value="Periplasmic binding protein-like II"/>
    <property type="match status" value="1"/>
</dbReference>
<evidence type="ECO:0000313" key="9">
    <source>
        <dbReference type="Proteomes" id="UP000596202"/>
    </source>
</evidence>
<organism evidence="8 9">
    <name type="scientific">Myroides odoratus</name>
    <name type="common">Flavobacterium odoratum</name>
    <dbReference type="NCBI Taxonomy" id="256"/>
    <lineage>
        <taxon>Bacteria</taxon>
        <taxon>Pseudomonadati</taxon>
        <taxon>Bacteroidota</taxon>
        <taxon>Flavobacteriia</taxon>
        <taxon>Flavobacteriales</taxon>
        <taxon>Flavobacteriaceae</taxon>
        <taxon>Myroides</taxon>
    </lineage>
</organism>
<evidence type="ECO:0000256" key="2">
    <source>
        <dbReference type="ARBA" id="ARBA00022475"/>
    </source>
</evidence>
<dbReference type="InterPro" id="IPR013525">
    <property type="entry name" value="ABC2_TM"/>
</dbReference>
<evidence type="ECO:0000256" key="1">
    <source>
        <dbReference type="ARBA" id="ARBA00004651"/>
    </source>
</evidence>
<evidence type="ECO:0000259" key="7">
    <source>
        <dbReference type="Pfam" id="PF12698"/>
    </source>
</evidence>
<dbReference type="EMBL" id="CP068108">
    <property type="protein sequence ID" value="QQT99103.1"/>
    <property type="molecule type" value="Genomic_DNA"/>
</dbReference>
<evidence type="ECO:0000256" key="4">
    <source>
        <dbReference type="ARBA" id="ARBA00022989"/>
    </source>
</evidence>
<sequence>MGVLKLIIKREFIAKARNKAFIVMTFLAPLFFVAVAVLIGYLSTMKSTTKVIAIHDESGIFSGDFENSEEYEYQNLSAVPIAILKDSVLAEKYDGLLYIPKQEQMTAYENSIYYISNESPGIAFISKIESTIENKVSSLNLIEKGIDPKIIKENQAEVNLHLEKASGEQTVKGLNEIKIFIGSLFGYCIMMFIIVYGNMVMRSVIEEKTNRIIEVIISSVKPFQLMMGKIIGTSMAGLLQFLIWGVVGGILMLVATSVFGLNAGSAANMEAAQMATTMDPSVMSNIQNYISEIMGLPLLSWFVYFIIFFIGGYFLYSSLYAAIGAAVDNETDTQQFLFPVMLPLMLGVYIGFFTVIKDPHGTVATVFSMIPFTSPIVMLMRIPFGVPIWQIIVSIVLLFATFILTVWLAAKIYRIGILMYGKRPSWKELYKWLKY</sequence>
<protein>
    <submittedName>
        <fullName evidence="8">ABC transporter permease</fullName>
    </submittedName>
</protein>
<keyword evidence="5 6" id="KW-0472">Membrane</keyword>
<feature type="transmembrane region" description="Helical" evidence="6">
    <location>
        <begin position="21"/>
        <end position="42"/>
    </location>
</feature>
<evidence type="ECO:0000256" key="6">
    <source>
        <dbReference type="SAM" id="Phobius"/>
    </source>
</evidence>
<feature type="domain" description="ABC-2 type transporter transmembrane" evidence="7">
    <location>
        <begin position="19"/>
        <end position="410"/>
    </location>
</feature>
<dbReference type="OrthoDB" id="9768837at2"/>